<evidence type="ECO:0000313" key="1">
    <source>
        <dbReference type="EMBL" id="KAJ3483198.1"/>
    </source>
</evidence>
<keyword evidence="2" id="KW-1185">Reference proteome</keyword>
<sequence length="106" mass="11274">MASAQSTEQPTTMSSPARQLLKLLSTSLTTFEKVCAEKHFEIPDLNAPFHPASEAFRSDPVAGEAANVLGAAALQLAAIFVPPQISLYHMVGGIYSSSGLSRVKRD</sequence>
<name>A0A9W8JVH8_9AGAR</name>
<comment type="caution">
    <text evidence="1">The sequence shown here is derived from an EMBL/GenBank/DDBJ whole genome shotgun (WGS) entry which is preliminary data.</text>
</comment>
<reference evidence="1" key="1">
    <citation type="submission" date="2022-07" db="EMBL/GenBank/DDBJ databases">
        <title>Genome Sequence of Agrocybe chaxingu.</title>
        <authorList>
            <person name="Buettner E."/>
        </authorList>
    </citation>
    <scope>NUCLEOTIDE SEQUENCE</scope>
    <source>
        <strain evidence="1">MP-N11</strain>
    </source>
</reference>
<accession>A0A9W8JVH8</accession>
<proteinExistence type="predicted"/>
<dbReference type="OrthoDB" id="2410195at2759"/>
<dbReference type="AlphaFoldDB" id="A0A9W8JVH8"/>
<dbReference type="EMBL" id="JANKHO010003481">
    <property type="protein sequence ID" value="KAJ3483198.1"/>
    <property type="molecule type" value="Genomic_DNA"/>
</dbReference>
<dbReference type="Proteomes" id="UP001148786">
    <property type="component" value="Unassembled WGS sequence"/>
</dbReference>
<evidence type="ECO:0000313" key="2">
    <source>
        <dbReference type="Proteomes" id="UP001148786"/>
    </source>
</evidence>
<gene>
    <name evidence="1" type="ORF">NLJ89_g12083</name>
</gene>
<protein>
    <submittedName>
        <fullName evidence="1">Uncharacterized protein</fullName>
    </submittedName>
</protein>
<organism evidence="1 2">
    <name type="scientific">Agrocybe chaxingu</name>
    <dbReference type="NCBI Taxonomy" id="84603"/>
    <lineage>
        <taxon>Eukaryota</taxon>
        <taxon>Fungi</taxon>
        <taxon>Dikarya</taxon>
        <taxon>Basidiomycota</taxon>
        <taxon>Agaricomycotina</taxon>
        <taxon>Agaricomycetes</taxon>
        <taxon>Agaricomycetidae</taxon>
        <taxon>Agaricales</taxon>
        <taxon>Agaricineae</taxon>
        <taxon>Strophariaceae</taxon>
        <taxon>Agrocybe</taxon>
    </lineage>
</organism>